<gene>
    <name evidence="1" type="ORF">H9Q13_11095</name>
</gene>
<evidence type="ECO:0000313" key="1">
    <source>
        <dbReference type="EMBL" id="MBD1397711.1"/>
    </source>
</evidence>
<organism evidence="1 2">
    <name type="scientific">Pontibacter aquaedesilientis</name>
    <dbReference type="NCBI Taxonomy" id="2766980"/>
    <lineage>
        <taxon>Bacteria</taxon>
        <taxon>Pseudomonadati</taxon>
        <taxon>Bacteroidota</taxon>
        <taxon>Cytophagia</taxon>
        <taxon>Cytophagales</taxon>
        <taxon>Hymenobacteraceae</taxon>
        <taxon>Pontibacter</taxon>
    </lineage>
</organism>
<protein>
    <recommendedName>
        <fullName evidence="3">Glycosyltransferase family 1 protein</fullName>
    </recommendedName>
</protein>
<name>A0ABR7XIE2_9BACT</name>
<dbReference type="EMBL" id="JACXAJ010000004">
    <property type="protein sequence ID" value="MBD1397711.1"/>
    <property type="molecule type" value="Genomic_DNA"/>
</dbReference>
<evidence type="ECO:0008006" key="3">
    <source>
        <dbReference type="Google" id="ProtNLM"/>
    </source>
</evidence>
<evidence type="ECO:0000313" key="2">
    <source>
        <dbReference type="Proteomes" id="UP000625551"/>
    </source>
</evidence>
<reference evidence="1 2" key="1">
    <citation type="submission" date="2020-09" db="EMBL/GenBank/DDBJ databases">
        <title>Genome sequencing and assembly of Pontibacter sp.</title>
        <authorList>
            <person name="Chhetri G."/>
        </authorList>
    </citation>
    <scope>NUCLEOTIDE SEQUENCE [LARGE SCALE GENOMIC DNA]</scope>
    <source>
        <strain evidence="1 2">JH31</strain>
    </source>
</reference>
<keyword evidence="2" id="KW-1185">Reference proteome</keyword>
<dbReference type="Proteomes" id="UP000625551">
    <property type="component" value="Unassembled WGS sequence"/>
</dbReference>
<comment type="caution">
    <text evidence="1">The sequence shown here is derived from an EMBL/GenBank/DDBJ whole genome shotgun (WGS) entry which is preliminary data.</text>
</comment>
<sequence length="374" mass="43322">MKKNKIYVIHSNSKIESLYTLFPLIISKYSSFLEFMHLDSKEVMQIEGECVILVRAFKGNQSFKDDVEKKRDFIKSFKKRFDRVIMLDDGAGSDSLHYEYMDLVDLYYKGKLLINKENYLKPMYGSQLFTDYYNTNFGVTDEKIKIRSAPSDPTVLNKLRVSWNLGCGVYPMPNQNIIKIARGFTTYNFPKLLKPWYQFNYNKMINELNKPINYASKLKLVHARFGYKGLPNTIAYQRQLLLNKCKINKKVISGKINQKAYNAEIKGVASVLSPFGWGEVCFRDFEAVLNGALLIKPNMDMLETWPNIYLSSKTYLPIDWNGENLLETIESVTDSLGTYYDIVETAREEYKNSLLSIDAKVQSFLQEASKLTIF</sequence>
<accession>A0ABR7XIE2</accession>
<proteinExistence type="predicted"/>
<dbReference type="RefSeq" id="WP_191183859.1">
    <property type="nucleotide sequence ID" value="NZ_JACXAJ010000004.1"/>
</dbReference>